<comment type="caution">
    <text evidence="3">The sequence shown here is derived from an EMBL/GenBank/DDBJ whole genome shotgun (WGS) entry which is preliminary data.</text>
</comment>
<feature type="domain" description="PucR C-terminal helix-turn-helix" evidence="2">
    <location>
        <begin position="473"/>
        <end position="530"/>
    </location>
</feature>
<dbReference type="AlphaFoldDB" id="A0A844KCA3"/>
<dbReference type="InterPro" id="IPR042070">
    <property type="entry name" value="PucR_C-HTH_sf"/>
</dbReference>
<protein>
    <recommendedName>
        <fullName evidence="5">PucR family transcriptional regulator</fullName>
    </recommendedName>
</protein>
<feature type="domain" description="Purine catabolism PurC-like" evidence="1">
    <location>
        <begin position="24"/>
        <end position="151"/>
    </location>
</feature>
<dbReference type="Pfam" id="PF13556">
    <property type="entry name" value="HTH_30"/>
    <property type="match status" value="1"/>
</dbReference>
<gene>
    <name evidence="3" type="ORF">GMD21_03450</name>
</gene>
<name>A0A844KCA3_9FIRM</name>
<evidence type="ECO:0000313" key="4">
    <source>
        <dbReference type="Proteomes" id="UP000448177"/>
    </source>
</evidence>
<evidence type="ECO:0000259" key="1">
    <source>
        <dbReference type="Pfam" id="PF07905"/>
    </source>
</evidence>
<accession>A0A844KCA3</accession>
<reference evidence="3 4" key="1">
    <citation type="journal article" date="2019" name="Nat. Med.">
        <title>A library of human gut bacterial isolates paired with longitudinal multiomics data enables mechanistic microbiome research.</title>
        <authorList>
            <person name="Poyet M."/>
            <person name="Groussin M."/>
            <person name="Gibbons S.M."/>
            <person name="Avila-Pacheco J."/>
            <person name="Jiang X."/>
            <person name="Kearney S.M."/>
            <person name="Perrotta A.R."/>
            <person name="Berdy B."/>
            <person name="Zhao S."/>
            <person name="Lieberman T.D."/>
            <person name="Swanson P.K."/>
            <person name="Smith M."/>
            <person name="Roesemann S."/>
            <person name="Alexander J.E."/>
            <person name="Rich S.A."/>
            <person name="Livny J."/>
            <person name="Vlamakis H."/>
            <person name="Clish C."/>
            <person name="Bullock K."/>
            <person name="Deik A."/>
            <person name="Scott J."/>
            <person name="Pierce K.A."/>
            <person name="Xavier R.J."/>
            <person name="Alm E.J."/>
        </authorList>
    </citation>
    <scope>NUCLEOTIDE SEQUENCE [LARGE SCALE GENOMIC DNA]</scope>
    <source>
        <strain evidence="3 4">BIOML-A1</strain>
    </source>
</reference>
<organism evidence="3 4">
    <name type="scientific">Mediterraneibacter faecis</name>
    <dbReference type="NCBI Taxonomy" id="592978"/>
    <lineage>
        <taxon>Bacteria</taxon>
        <taxon>Bacillati</taxon>
        <taxon>Bacillota</taxon>
        <taxon>Clostridia</taxon>
        <taxon>Lachnospirales</taxon>
        <taxon>Lachnospiraceae</taxon>
        <taxon>Mediterraneibacter</taxon>
    </lineage>
</organism>
<keyword evidence="4" id="KW-1185">Reference proteome</keyword>
<evidence type="ECO:0000259" key="2">
    <source>
        <dbReference type="Pfam" id="PF13556"/>
    </source>
</evidence>
<sequence>MTVSFDIIKEKIILGGAMSVTVQDCLRLPSFHSARVIAGKNGLGRIVSSVSVIEIPAKSVEAISVFNPNELLVTSFYSIKDDPTRQCEEMRNLYDAGGVALVLFYVGDVIPQVSDELLQTADVMNIPLILIEDEAEYSVSYSDVIKDVMGAVFYDQASTDSFSDTVENRLKQIPYNKRSMETLLNVIAETYNCNLVLYNKNGLYFTSIYKPSFGQFGPEFFFNAFADGSTDLFCKSIMLQDKSFYLYRKEFPHAGNTWLTLYASSNENSISEHKLDEICACTNFFSTLWGYTLDMQNYNTVITLILKSSRVIGEKFLEASGVPFSKLSTILVVESEKDNLTDILRQIEGILKESERFYVKDIIDDRLVILSSIMVSQKDDGIIATEIEKCINEYEGALFFLESSKNLTSMRKIYSDFCANSAAMSKIFIHRKFRDMYDVIFSQEITNLAINRGNRNDQIKSIIEALKDDSNNLMETLAVYLIDCDSQLSTTAATLFLHRNTVTYRLNKIKQITNTDFTLMPATYDFYLAAALWRLNENS</sequence>
<dbReference type="PANTHER" id="PTHR33744:SF16">
    <property type="entry name" value="CARBOHYDRATE DIACID REGULATOR"/>
    <property type="match status" value="1"/>
</dbReference>
<dbReference type="InterPro" id="IPR012914">
    <property type="entry name" value="PucR_dom"/>
</dbReference>
<proteinExistence type="predicted"/>
<evidence type="ECO:0000313" key="3">
    <source>
        <dbReference type="EMBL" id="MTR75748.1"/>
    </source>
</evidence>
<dbReference type="Gene3D" id="1.10.10.2840">
    <property type="entry name" value="PucR C-terminal helix-turn-helix domain"/>
    <property type="match status" value="1"/>
</dbReference>
<dbReference type="PANTHER" id="PTHR33744">
    <property type="entry name" value="CARBOHYDRATE DIACID REGULATOR"/>
    <property type="match status" value="1"/>
</dbReference>
<dbReference type="InterPro" id="IPR051448">
    <property type="entry name" value="CdaR-like_regulators"/>
</dbReference>
<dbReference type="EMBL" id="WNAF01000001">
    <property type="protein sequence ID" value="MTR75748.1"/>
    <property type="molecule type" value="Genomic_DNA"/>
</dbReference>
<dbReference type="InterPro" id="IPR025736">
    <property type="entry name" value="PucR_C-HTH_dom"/>
</dbReference>
<dbReference type="Proteomes" id="UP000448177">
    <property type="component" value="Unassembled WGS sequence"/>
</dbReference>
<evidence type="ECO:0008006" key="5">
    <source>
        <dbReference type="Google" id="ProtNLM"/>
    </source>
</evidence>
<dbReference type="Pfam" id="PF07905">
    <property type="entry name" value="PucR"/>
    <property type="match status" value="1"/>
</dbReference>